<evidence type="ECO:0000313" key="3">
    <source>
        <dbReference type="Proteomes" id="UP001141552"/>
    </source>
</evidence>
<evidence type="ECO:0000313" key="2">
    <source>
        <dbReference type="EMBL" id="KAJ4837085.1"/>
    </source>
</evidence>
<keyword evidence="3" id="KW-1185">Reference proteome</keyword>
<comment type="caution">
    <text evidence="2">The sequence shown here is derived from an EMBL/GenBank/DDBJ whole genome shotgun (WGS) entry which is preliminary data.</text>
</comment>
<gene>
    <name evidence="2" type="primary">RBL18</name>
    <name evidence="2" type="ORF">Tsubulata_021786</name>
</gene>
<evidence type="ECO:0000256" key="1">
    <source>
        <dbReference type="SAM" id="Phobius"/>
    </source>
</evidence>
<dbReference type="Proteomes" id="UP001141552">
    <property type="component" value="Unassembled WGS sequence"/>
</dbReference>
<reference evidence="2" key="1">
    <citation type="submission" date="2022-02" db="EMBL/GenBank/DDBJ databases">
        <authorList>
            <person name="Henning P.M."/>
            <person name="McCubbin A.G."/>
            <person name="Shore J.S."/>
        </authorList>
    </citation>
    <scope>NUCLEOTIDE SEQUENCE</scope>
    <source>
        <strain evidence="2">F60SS</strain>
        <tissue evidence="2">Leaves</tissue>
    </source>
</reference>
<protein>
    <submittedName>
        <fullName evidence="2">Rhomboid-like protein 18</fullName>
    </submittedName>
</protein>
<accession>A0A9Q0FSW6</accession>
<keyword evidence="1" id="KW-0812">Transmembrane</keyword>
<dbReference type="EMBL" id="JAKUCV010003945">
    <property type="protein sequence ID" value="KAJ4837085.1"/>
    <property type="molecule type" value="Genomic_DNA"/>
</dbReference>
<organism evidence="2 3">
    <name type="scientific">Turnera subulata</name>
    <dbReference type="NCBI Taxonomy" id="218843"/>
    <lineage>
        <taxon>Eukaryota</taxon>
        <taxon>Viridiplantae</taxon>
        <taxon>Streptophyta</taxon>
        <taxon>Embryophyta</taxon>
        <taxon>Tracheophyta</taxon>
        <taxon>Spermatophyta</taxon>
        <taxon>Magnoliopsida</taxon>
        <taxon>eudicotyledons</taxon>
        <taxon>Gunneridae</taxon>
        <taxon>Pentapetalae</taxon>
        <taxon>rosids</taxon>
        <taxon>fabids</taxon>
        <taxon>Malpighiales</taxon>
        <taxon>Passifloraceae</taxon>
        <taxon>Turnera</taxon>
    </lineage>
</organism>
<keyword evidence="1" id="KW-0472">Membrane</keyword>
<sequence>MNGGPSGFNNAPVTRSFVIACGLFTLFFGIQGGSSKLGFSYQVVLLT</sequence>
<dbReference type="OrthoDB" id="272778at2759"/>
<keyword evidence="1" id="KW-1133">Transmembrane helix</keyword>
<proteinExistence type="predicted"/>
<feature type="transmembrane region" description="Helical" evidence="1">
    <location>
        <begin position="12"/>
        <end position="30"/>
    </location>
</feature>
<feature type="non-terminal residue" evidence="2">
    <location>
        <position position="1"/>
    </location>
</feature>
<dbReference type="AlphaFoldDB" id="A0A9Q0FSW6"/>
<name>A0A9Q0FSW6_9ROSI</name>
<reference evidence="2" key="2">
    <citation type="journal article" date="2023" name="Plants (Basel)">
        <title>Annotation of the Turnera subulata (Passifloraceae) Draft Genome Reveals the S-Locus Evolved after the Divergence of Turneroideae from Passifloroideae in a Stepwise Manner.</title>
        <authorList>
            <person name="Henning P.M."/>
            <person name="Roalson E.H."/>
            <person name="Mir W."/>
            <person name="McCubbin A.G."/>
            <person name="Shore J.S."/>
        </authorList>
    </citation>
    <scope>NUCLEOTIDE SEQUENCE</scope>
    <source>
        <strain evidence="2">F60SS</strain>
    </source>
</reference>